<dbReference type="Proteomes" id="UP001060085">
    <property type="component" value="Linkage Group LG04"/>
</dbReference>
<protein>
    <submittedName>
        <fullName evidence="1">Uncharacterized protein</fullName>
    </submittedName>
</protein>
<evidence type="ECO:0000313" key="2">
    <source>
        <dbReference type="Proteomes" id="UP001060085"/>
    </source>
</evidence>
<gene>
    <name evidence="1" type="ORF">M9H77_19757</name>
</gene>
<keyword evidence="2" id="KW-1185">Reference proteome</keyword>
<sequence length="344" mass="37341">MGEVNFSEGCGKTRSVLGDVTNLLGKRGSSSVLGNLDKNSDYANCENVDKKETDKVGANSILLNDKVSNKRPRPCIEINSLKGNLVSGLSKIPSESKEPKGNAISTISEIPCENKDPNSVDSGLGNLVIQNNVEAIDVLSCEADVSRPTSITGTDCAGVDIASDSDETRVSSGGFRADDENDQGADNLFMSQTESVDGARLPESQESTCGIKADGCSSLSAIDLIKSCSCSFCKKAGYVWLDLHYQDMKGRITAIRKSQKDASILVERSCRSKGTERNVMGSSSRESKLAYDLRSQWRSLFLHMEEKFEHEGNQLESSLLSLREMREKSKTELEAVNGNRAKEQ</sequence>
<evidence type="ECO:0000313" key="1">
    <source>
        <dbReference type="EMBL" id="KAI5669904.1"/>
    </source>
</evidence>
<proteinExistence type="predicted"/>
<comment type="caution">
    <text evidence="1">The sequence shown here is derived from an EMBL/GenBank/DDBJ whole genome shotgun (WGS) entry which is preliminary data.</text>
</comment>
<organism evidence="1 2">
    <name type="scientific">Catharanthus roseus</name>
    <name type="common">Madagascar periwinkle</name>
    <name type="synonym">Vinca rosea</name>
    <dbReference type="NCBI Taxonomy" id="4058"/>
    <lineage>
        <taxon>Eukaryota</taxon>
        <taxon>Viridiplantae</taxon>
        <taxon>Streptophyta</taxon>
        <taxon>Embryophyta</taxon>
        <taxon>Tracheophyta</taxon>
        <taxon>Spermatophyta</taxon>
        <taxon>Magnoliopsida</taxon>
        <taxon>eudicotyledons</taxon>
        <taxon>Gunneridae</taxon>
        <taxon>Pentapetalae</taxon>
        <taxon>asterids</taxon>
        <taxon>lamiids</taxon>
        <taxon>Gentianales</taxon>
        <taxon>Apocynaceae</taxon>
        <taxon>Rauvolfioideae</taxon>
        <taxon>Vinceae</taxon>
        <taxon>Catharanthinae</taxon>
        <taxon>Catharanthus</taxon>
    </lineage>
</organism>
<name>A0ACC0BB58_CATRO</name>
<dbReference type="EMBL" id="CM044704">
    <property type="protein sequence ID" value="KAI5669904.1"/>
    <property type="molecule type" value="Genomic_DNA"/>
</dbReference>
<accession>A0ACC0BB58</accession>
<reference evidence="2" key="1">
    <citation type="journal article" date="2023" name="Nat. Plants">
        <title>Single-cell RNA sequencing provides a high-resolution roadmap for understanding the multicellular compartmentation of specialized metabolism.</title>
        <authorList>
            <person name="Sun S."/>
            <person name="Shen X."/>
            <person name="Li Y."/>
            <person name="Li Y."/>
            <person name="Wang S."/>
            <person name="Li R."/>
            <person name="Zhang H."/>
            <person name="Shen G."/>
            <person name="Guo B."/>
            <person name="Wei J."/>
            <person name="Xu J."/>
            <person name="St-Pierre B."/>
            <person name="Chen S."/>
            <person name="Sun C."/>
        </authorList>
    </citation>
    <scope>NUCLEOTIDE SEQUENCE [LARGE SCALE GENOMIC DNA]</scope>
</reference>